<feature type="transmembrane region" description="Helical" evidence="1">
    <location>
        <begin position="129"/>
        <end position="150"/>
    </location>
</feature>
<evidence type="ECO:0000313" key="2">
    <source>
        <dbReference type="EMBL" id="MBC6464223.1"/>
    </source>
</evidence>
<evidence type="ECO:0000256" key="1">
    <source>
        <dbReference type="SAM" id="Phobius"/>
    </source>
</evidence>
<dbReference type="Proteomes" id="UP000805614">
    <property type="component" value="Unassembled WGS sequence"/>
</dbReference>
<feature type="transmembrane region" description="Helical" evidence="1">
    <location>
        <begin position="12"/>
        <end position="33"/>
    </location>
</feature>
<protein>
    <recommendedName>
        <fullName evidence="4">ABC-2 type transport system permease protein</fullName>
    </recommendedName>
</protein>
<dbReference type="EMBL" id="JABVEC010000001">
    <property type="protein sequence ID" value="MBC6464223.1"/>
    <property type="molecule type" value="Genomic_DNA"/>
</dbReference>
<keyword evidence="1" id="KW-1133">Transmembrane helix</keyword>
<organism evidence="2 3">
    <name type="scientific">Actinomadura alba</name>
    <dbReference type="NCBI Taxonomy" id="406431"/>
    <lineage>
        <taxon>Bacteria</taxon>
        <taxon>Bacillati</taxon>
        <taxon>Actinomycetota</taxon>
        <taxon>Actinomycetes</taxon>
        <taxon>Streptosporangiales</taxon>
        <taxon>Thermomonosporaceae</taxon>
        <taxon>Actinomadura</taxon>
    </lineage>
</organism>
<keyword evidence="1" id="KW-0812">Transmembrane</keyword>
<feature type="transmembrane region" description="Helical" evidence="1">
    <location>
        <begin position="203"/>
        <end position="226"/>
    </location>
</feature>
<feature type="transmembrane region" description="Helical" evidence="1">
    <location>
        <begin position="93"/>
        <end position="117"/>
    </location>
</feature>
<sequence length="231" mass="23770">MTALVRFHLSGYVRSLRVVQPLLAIFLLASVMLPNAPVGPDRATTLKLAVGGYGDVAAFLFPIWAWTARSVLDTEPDGQRELGALAVGRRTAMASGLLAAYLVNLGLGALTLTVPVLQGISAGAGWGALPPAVVLHLAVAVPATLVGAWAGRAVLPSTAVSILVLLGGCVVLLILSMGPLAWLSVPMIGWLRAAHDGPDALTAALPGLVAHIAAWSAVAGAGYAWVRRFRP</sequence>
<reference evidence="2 3" key="1">
    <citation type="submission" date="2020-06" db="EMBL/GenBank/DDBJ databases">
        <title>Actinomadura xiongansis sp. nov., isolated from soil of Baiyangdian.</title>
        <authorList>
            <person name="Zhang X."/>
        </authorList>
    </citation>
    <scope>NUCLEOTIDE SEQUENCE [LARGE SCALE GENOMIC DNA]</scope>
    <source>
        <strain evidence="2 3">HBUM206468</strain>
    </source>
</reference>
<evidence type="ECO:0000313" key="3">
    <source>
        <dbReference type="Proteomes" id="UP000805614"/>
    </source>
</evidence>
<keyword evidence="1" id="KW-0472">Membrane</keyword>
<feature type="transmembrane region" description="Helical" evidence="1">
    <location>
        <begin position="53"/>
        <end position="72"/>
    </location>
</feature>
<keyword evidence="3" id="KW-1185">Reference proteome</keyword>
<gene>
    <name evidence="2" type="ORF">HKK74_01720</name>
</gene>
<comment type="caution">
    <text evidence="2">The sequence shown here is derived from an EMBL/GenBank/DDBJ whole genome shotgun (WGS) entry which is preliminary data.</text>
</comment>
<evidence type="ECO:0008006" key="4">
    <source>
        <dbReference type="Google" id="ProtNLM"/>
    </source>
</evidence>
<feature type="transmembrane region" description="Helical" evidence="1">
    <location>
        <begin position="162"/>
        <end position="183"/>
    </location>
</feature>
<dbReference type="RefSeq" id="WP_187241144.1">
    <property type="nucleotide sequence ID" value="NZ_BAAAOK010000011.1"/>
</dbReference>
<accession>A0ABR7LHS9</accession>
<name>A0ABR7LHS9_9ACTN</name>
<proteinExistence type="predicted"/>